<dbReference type="SUPFAM" id="SSF51735">
    <property type="entry name" value="NAD(P)-binding Rossmann-fold domains"/>
    <property type="match status" value="1"/>
</dbReference>
<gene>
    <name evidence="14" type="ORF">RB614_04565</name>
</gene>
<dbReference type="SUPFAM" id="SSF48179">
    <property type="entry name" value="6-phosphogluconate dehydrogenase C-terminal domain-like"/>
    <property type="match status" value="1"/>
</dbReference>
<evidence type="ECO:0000256" key="6">
    <source>
        <dbReference type="ARBA" id="ARBA00022655"/>
    </source>
</evidence>
<dbReference type="Pfam" id="PF02558">
    <property type="entry name" value="ApbA"/>
    <property type="match status" value="1"/>
</dbReference>
<comment type="function">
    <text evidence="1 11">Catalyzes the NADPH-dependent reduction of ketopantoate into pantoic acid.</text>
</comment>
<comment type="similarity">
    <text evidence="3 11">Belongs to the ketopantoate reductase family.</text>
</comment>
<keyword evidence="7 11" id="KW-0521">NADP</keyword>
<dbReference type="NCBIfam" id="TIGR00745">
    <property type="entry name" value="apbA_panE"/>
    <property type="match status" value="1"/>
</dbReference>
<sequence>MPARVRVAVVGAGALGQLVGALLAHDGRTAVTVVSRRPEAVEAIRARGVEVRRLATGEPSLRARPAIVAATAAPASAYDVVLLLHKSYDTGWAVGLGCSLAAPDGAIVALQNGLASADAVEKADPRGVAGVIYQGAAYVGPGVVDHTVLGPLVAAPPPDRAGRVAALLEPLASPALPVRLHPDRDAMLWEKAVNAVSNAVAGALFLPVRAITRSPSAWEVMERARAEVLAVAEALGVRPDRAFLSARFAGRPVARDNLGSTYQSLRGGRPTEIGEYAGEIEALGARLGVPTPVLGALRLLVAAREEAGREGTAAGR</sequence>
<dbReference type="PANTHER" id="PTHR43765">
    <property type="entry name" value="2-DEHYDROPANTOATE 2-REDUCTASE-RELATED"/>
    <property type="match status" value="1"/>
</dbReference>
<keyword evidence="8 11" id="KW-0560">Oxidoreductase</keyword>
<comment type="pathway">
    <text evidence="2 11">Cofactor biosynthesis; (R)-pantothenate biosynthesis; (R)-pantoate from 3-methyl-2-oxobutanoate: step 2/2.</text>
</comment>
<proteinExistence type="inferred from homology"/>
<dbReference type="InterPro" id="IPR013332">
    <property type="entry name" value="KPR_N"/>
</dbReference>
<evidence type="ECO:0000256" key="2">
    <source>
        <dbReference type="ARBA" id="ARBA00004994"/>
    </source>
</evidence>
<keyword evidence="15" id="KW-1185">Reference proteome</keyword>
<evidence type="ECO:0000256" key="3">
    <source>
        <dbReference type="ARBA" id="ARBA00007870"/>
    </source>
</evidence>
<evidence type="ECO:0000256" key="9">
    <source>
        <dbReference type="ARBA" id="ARBA00032024"/>
    </source>
</evidence>
<dbReference type="InterPro" id="IPR050838">
    <property type="entry name" value="Ketopantoate_reductase"/>
</dbReference>
<dbReference type="PANTHER" id="PTHR43765:SF2">
    <property type="entry name" value="2-DEHYDROPANTOATE 2-REDUCTASE"/>
    <property type="match status" value="1"/>
</dbReference>
<dbReference type="RefSeq" id="WP_308711064.1">
    <property type="nucleotide sequence ID" value="NZ_JAVHUY010000003.1"/>
</dbReference>
<evidence type="ECO:0000256" key="10">
    <source>
        <dbReference type="ARBA" id="ARBA00048793"/>
    </source>
</evidence>
<evidence type="ECO:0000256" key="5">
    <source>
        <dbReference type="ARBA" id="ARBA00019465"/>
    </source>
</evidence>
<dbReference type="EC" id="1.1.1.169" evidence="4 11"/>
<dbReference type="Proteomes" id="UP001230908">
    <property type="component" value="Unassembled WGS sequence"/>
</dbReference>
<accession>A0ABU0Z9S8</accession>
<evidence type="ECO:0000256" key="11">
    <source>
        <dbReference type="RuleBase" id="RU362068"/>
    </source>
</evidence>
<feature type="domain" description="Ketopantoate reductase C-terminal" evidence="13">
    <location>
        <begin position="187"/>
        <end position="304"/>
    </location>
</feature>
<dbReference type="Gene3D" id="3.40.50.720">
    <property type="entry name" value="NAD(P)-binding Rossmann-like Domain"/>
    <property type="match status" value="1"/>
</dbReference>
<evidence type="ECO:0000256" key="1">
    <source>
        <dbReference type="ARBA" id="ARBA00002919"/>
    </source>
</evidence>
<evidence type="ECO:0000256" key="4">
    <source>
        <dbReference type="ARBA" id="ARBA00013014"/>
    </source>
</evidence>
<dbReference type="InterPro" id="IPR008927">
    <property type="entry name" value="6-PGluconate_DH-like_C_sf"/>
</dbReference>
<organism evidence="14 15">
    <name type="scientific">Phytohabitans maris</name>
    <dbReference type="NCBI Taxonomy" id="3071409"/>
    <lineage>
        <taxon>Bacteria</taxon>
        <taxon>Bacillati</taxon>
        <taxon>Actinomycetota</taxon>
        <taxon>Actinomycetes</taxon>
        <taxon>Micromonosporales</taxon>
        <taxon>Micromonosporaceae</taxon>
    </lineage>
</organism>
<dbReference type="InterPro" id="IPR003710">
    <property type="entry name" value="ApbA"/>
</dbReference>
<evidence type="ECO:0000256" key="8">
    <source>
        <dbReference type="ARBA" id="ARBA00023002"/>
    </source>
</evidence>
<comment type="caution">
    <text evidence="14">The sequence shown here is derived from an EMBL/GenBank/DDBJ whole genome shotgun (WGS) entry which is preliminary data.</text>
</comment>
<protein>
    <recommendedName>
        <fullName evidence="5 11">2-dehydropantoate 2-reductase</fullName>
        <ecNumber evidence="4 11">1.1.1.169</ecNumber>
    </recommendedName>
    <alternativeName>
        <fullName evidence="9 11">Ketopantoate reductase</fullName>
    </alternativeName>
</protein>
<evidence type="ECO:0000259" key="13">
    <source>
        <dbReference type="Pfam" id="PF08546"/>
    </source>
</evidence>
<dbReference type="GO" id="GO:0008677">
    <property type="term" value="F:2-dehydropantoate 2-reductase activity"/>
    <property type="evidence" value="ECO:0007669"/>
    <property type="project" value="UniProtKB-EC"/>
</dbReference>
<comment type="catalytic activity">
    <reaction evidence="10 11">
        <text>(R)-pantoate + NADP(+) = 2-dehydropantoate + NADPH + H(+)</text>
        <dbReference type="Rhea" id="RHEA:16233"/>
        <dbReference type="ChEBI" id="CHEBI:11561"/>
        <dbReference type="ChEBI" id="CHEBI:15378"/>
        <dbReference type="ChEBI" id="CHEBI:15980"/>
        <dbReference type="ChEBI" id="CHEBI:57783"/>
        <dbReference type="ChEBI" id="CHEBI:58349"/>
        <dbReference type="EC" id="1.1.1.169"/>
    </reaction>
</comment>
<name>A0ABU0Z9S8_9ACTN</name>
<dbReference type="InterPro" id="IPR036291">
    <property type="entry name" value="NAD(P)-bd_dom_sf"/>
</dbReference>
<keyword evidence="6 11" id="KW-0566">Pantothenate biosynthesis</keyword>
<feature type="domain" description="Ketopantoate reductase N-terminal" evidence="12">
    <location>
        <begin position="7"/>
        <end position="153"/>
    </location>
</feature>
<evidence type="ECO:0000259" key="12">
    <source>
        <dbReference type="Pfam" id="PF02558"/>
    </source>
</evidence>
<dbReference type="Gene3D" id="1.10.1040.10">
    <property type="entry name" value="N-(1-d-carboxylethyl)-l-norvaline Dehydrogenase, domain 2"/>
    <property type="match status" value="1"/>
</dbReference>
<evidence type="ECO:0000256" key="7">
    <source>
        <dbReference type="ARBA" id="ARBA00022857"/>
    </source>
</evidence>
<evidence type="ECO:0000313" key="14">
    <source>
        <dbReference type="EMBL" id="MDQ7903790.1"/>
    </source>
</evidence>
<dbReference type="Pfam" id="PF08546">
    <property type="entry name" value="ApbA_C"/>
    <property type="match status" value="1"/>
</dbReference>
<dbReference type="InterPro" id="IPR013752">
    <property type="entry name" value="KPA_reductase"/>
</dbReference>
<dbReference type="InterPro" id="IPR013328">
    <property type="entry name" value="6PGD_dom2"/>
</dbReference>
<reference evidence="14 15" key="1">
    <citation type="submission" date="2023-08" db="EMBL/GenBank/DDBJ databases">
        <title>Phytohabitans sansha sp. nov., isolated from marine sediment.</title>
        <authorList>
            <person name="Zhao Y."/>
            <person name="Yi K."/>
        </authorList>
    </citation>
    <scope>NUCLEOTIDE SEQUENCE [LARGE SCALE GENOMIC DNA]</scope>
    <source>
        <strain evidence="14 15">ZYX-F-186</strain>
    </source>
</reference>
<evidence type="ECO:0000313" key="15">
    <source>
        <dbReference type="Proteomes" id="UP001230908"/>
    </source>
</evidence>
<dbReference type="EMBL" id="JAVHUY010000003">
    <property type="protein sequence ID" value="MDQ7903790.1"/>
    <property type="molecule type" value="Genomic_DNA"/>
</dbReference>